<gene>
    <name evidence="1" type="ORF">MRATA1EN1_LOCUS30794</name>
</gene>
<keyword evidence="2" id="KW-1185">Reference proteome</keyword>
<name>A0ABN8XNK9_RANTA</name>
<evidence type="ECO:0000313" key="2">
    <source>
        <dbReference type="Proteomes" id="UP001176941"/>
    </source>
</evidence>
<proteinExistence type="predicted"/>
<organism evidence="1 2">
    <name type="scientific">Rangifer tarandus platyrhynchus</name>
    <name type="common">Svalbard reindeer</name>
    <dbReference type="NCBI Taxonomy" id="3082113"/>
    <lineage>
        <taxon>Eukaryota</taxon>
        <taxon>Metazoa</taxon>
        <taxon>Chordata</taxon>
        <taxon>Craniata</taxon>
        <taxon>Vertebrata</taxon>
        <taxon>Euteleostomi</taxon>
        <taxon>Mammalia</taxon>
        <taxon>Eutheria</taxon>
        <taxon>Laurasiatheria</taxon>
        <taxon>Artiodactyla</taxon>
        <taxon>Ruminantia</taxon>
        <taxon>Pecora</taxon>
        <taxon>Cervidae</taxon>
        <taxon>Odocoileinae</taxon>
        <taxon>Rangifer</taxon>
    </lineage>
</organism>
<reference evidence="1" key="1">
    <citation type="submission" date="2023-04" db="EMBL/GenBank/DDBJ databases">
        <authorList>
            <consortium name="ELIXIR-Norway"/>
        </authorList>
    </citation>
    <scope>NUCLEOTIDE SEQUENCE [LARGE SCALE GENOMIC DNA]</scope>
</reference>
<evidence type="ECO:0000313" key="1">
    <source>
        <dbReference type="EMBL" id="CAI9149176.1"/>
    </source>
</evidence>
<comment type="caution">
    <text evidence="1">The sequence shown here is derived from an EMBL/GenBank/DDBJ whole genome shotgun (WGS) entry which is preliminary data.</text>
</comment>
<accession>A0ABN8XNK9</accession>
<dbReference type="Proteomes" id="UP001176941">
    <property type="component" value="Unassembled WGS sequence"/>
</dbReference>
<sequence length="70" mass="7764">MYARSPRGKGDKVTGGQDEIVQHPSFRELLHTRYVLQAVMPCACLRETEEMSRASKAALTPDYAVGIQPT</sequence>
<dbReference type="EMBL" id="CATKSN020000166">
    <property type="protein sequence ID" value="CAI9149176.1"/>
    <property type="molecule type" value="Genomic_DNA"/>
</dbReference>
<protein>
    <submittedName>
        <fullName evidence="1">Uncharacterized protein</fullName>
    </submittedName>
</protein>